<dbReference type="Pfam" id="PF00061">
    <property type="entry name" value="Lipocalin"/>
    <property type="match status" value="1"/>
</dbReference>
<dbReference type="PRINTS" id="PR00178">
    <property type="entry name" value="FATTYACIDBP"/>
</dbReference>
<evidence type="ECO:0000256" key="1">
    <source>
        <dbReference type="ARBA" id="ARBA00008390"/>
    </source>
</evidence>
<dbReference type="EMBL" id="CATNWA010008320">
    <property type="protein sequence ID" value="CAI9555909.1"/>
    <property type="molecule type" value="Genomic_DNA"/>
</dbReference>
<sequence length="132" mass="15166">MCEKLQGSWKLVTSEGFDDFMKALGVDMATRMIASRLKPGVIISNNGDNWSIKTMSNFSTTELCFKLNEEVDETTADKRKCKTIFTLEDGKLIQSQKWDCKESIITREVQNDQMITNCTYGNVKCRRVYEKN</sequence>
<dbReference type="InterPro" id="IPR000463">
    <property type="entry name" value="Fatty_acid-bd"/>
</dbReference>
<dbReference type="PANTHER" id="PTHR11955">
    <property type="entry name" value="FATTY ACID BINDING PROTEIN"/>
    <property type="match status" value="1"/>
</dbReference>
<protein>
    <recommendedName>
        <fullName evidence="3">Cytosolic fatty-acid binding proteins domain-containing protein</fullName>
    </recommendedName>
</protein>
<dbReference type="SUPFAM" id="SSF50814">
    <property type="entry name" value="Lipocalins"/>
    <property type="match status" value="1"/>
</dbReference>
<evidence type="ECO:0000259" key="3">
    <source>
        <dbReference type="PROSITE" id="PS00214"/>
    </source>
</evidence>
<comment type="caution">
    <text evidence="4">The sequence shown here is derived from an EMBL/GenBank/DDBJ whole genome shotgun (WGS) entry which is preliminary data.</text>
</comment>
<keyword evidence="2" id="KW-0813">Transport</keyword>
<dbReference type="Proteomes" id="UP001162483">
    <property type="component" value="Unassembled WGS sequence"/>
</dbReference>
<proteinExistence type="inferred from homology"/>
<accession>A0ABN9C796</accession>
<dbReference type="PROSITE" id="PS00214">
    <property type="entry name" value="FABP"/>
    <property type="match status" value="1"/>
</dbReference>
<dbReference type="InterPro" id="IPR000566">
    <property type="entry name" value="Lipocln_cytosolic_FA-bd_dom"/>
</dbReference>
<reference evidence="4" key="1">
    <citation type="submission" date="2023-05" db="EMBL/GenBank/DDBJ databases">
        <authorList>
            <person name="Stuckert A."/>
        </authorList>
    </citation>
    <scope>NUCLEOTIDE SEQUENCE</scope>
</reference>
<comment type="similarity">
    <text evidence="1 2">Belongs to the calycin superfamily. Fatty-acid binding protein (FABP) family.</text>
</comment>
<name>A0ABN9C796_9NEOB</name>
<feature type="domain" description="Cytosolic fatty-acid binding proteins" evidence="3">
    <location>
        <begin position="7"/>
        <end position="24"/>
    </location>
</feature>
<dbReference type="InterPro" id="IPR031259">
    <property type="entry name" value="ILBP"/>
</dbReference>
<dbReference type="Gene3D" id="2.40.128.20">
    <property type="match status" value="1"/>
</dbReference>
<evidence type="ECO:0000313" key="4">
    <source>
        <dbReference type="EMBL" id="CAI9555909.1"/>
    </source>
</evidence>
<keyword evidence="5" id="KW-1185">Reference proteome</keyword>
<evidence type="ECO:0000256" key="2">
    <source>
        <dbReference type="RuleBase" id="RU003696"/>
    </source>
</evidence>
<dbReference type="InterPro" id="IPR012674">
    <property type="entry name" value="Calycin"/>
</dbReference>
<organism evidence="4 5">
    <name type="scientific">Staurois parvus</name>
    <dbReference type="NCBI Taxonomy" id="386267"/>
    <lineage>
        <taxon>Eukaryota</taxon>
        <taxon>Metazoa</taxon>
        <taxon>Chordata</taxon>
        <taxon>Craniata</taxon>
        <taxon>Vertebrata</taxon>
        <taxon>Euteleostomi</taxon>
        <taxon>Amphibia</taxon>
        <taxon>Batrachia</taxon>
        <taxon>Anura</taxon>
        <taxon>Neobatrachia</taxon>
        <taxon>Ranoidea</taxon>
        <taxon>Ranidae</taxon>
        <taxon>Staurois</taxon>
    </lineage>
</organism>
<evidence type="ECO:0000313" key="5">
    <source>
        <dbReference type="Proteomes" id="UP001162483"/>
    </source>
</evidence>
<gene>
    <name evidence="4" type="ORF">SPARVUS_LOCUS4483950</name>
</gene>